<evidence type="ECO:0000256" key="9">
    <source>
        <dbReference type="ARBA" id="ARBA00022946"/>
    </source>
</evidence>
<keyword evidence="6 12" id="KW-0479">Metal-binding</keyword>
<dbReference type="GO" id="GO:0004222">
    <property type="term" value="F:metalloendopeptidase activity"/>
    <property type="evidence" value="ECO:0007669"/>
    <property type="project" value="UniProtKB-EC"/>
</dbReference>
<gene>
    <name evidence="14" type="primary">OCT1</name>
    <name evidence="14" type="ORF">K7432_003877</name>
</gene>
<dbReference type="InterPro" id="IPR024079">
    <property type="entry name" value="MetalloPept_cat_dom_sf"/>
</dbReference>
<keyword evidence="9" id="KW-0809">Transit peptide</keyword>
<comment type="caution">
    <text evidence="14">The sequence shown here is derived from an EMBL/GenBank/DDBJ whole genome shotgun (WGS) entry which is preliminary data.</text>
</comment>
<evidence type="ECO:0000259" key="13">
    <source>
        <dbReference type="Pfam" id="PF01432"/>
    </source>
</evidence>
<dbReference type="Proteomes" id="UP001479436">
    <property type="component" value="Unassembled WGS sequence"/>
</dbReference>
<evidence type="ECO:0000256" key="10">
    <source>
        <dbReference type="ARBA" id="ARBA00023049"/>
    </source>
</evidence>
<feature type="domain" description="Peptidase M3A/M3B catalytic" evidence="13">
    <location>
        <begin position="300"/>
        <end position="769"/>
    </location>
</feature>
<evidence type="ECO:0000313" key="15">
    <source>
        <dbReference type="Proteomes" id="UP001479436"/>
    </source>
</evidence>
<dbReference type="PANTHER" id="PTHR11804">
    <property type="entry name" value="PROTEASE M3 THIMET OLIGOPEPTIDASE-RELATED"/>
    <property type="match status" value="1"/>
</dbReference>
<keyword evidence="11" id="KW-0496">Mitochondrion</keyword>
<evidence type="ECO:0000256" key="12">
    <source>
        <dbReference type="RuleBase" id="RU003435"/>
    </source>
</evidence>
<organism evidence="14 15">
    <name type="scientific">Basidiobolus ranarum</name>
    <dbReference type="NCBI Taxonomy" id="34480"/>
    <lineage>
        <taxon>Eukaryota</taxon>
        <taxon>Fungi</taxon>
        <taxon>Fungi incertae sedis</taxon>
        <taxon>Zoopagomycota</taxon>
        <taxon>Entomophthoromycotina</taxon>
        <taxon>Basidiobolomycetes</taxon>
        <taxon>Basidiobolales</taxon>
        <taxon>Basidiobolaceae</taxon>
        <taxon>Basidiobolus</taxon>
    </lineage>
</organism>
<keyword evidence="8 12" id="KW-0862">Zinc</keyword>
<comment type="catalytic activity">
    <reaction evidence="1">
        <text>Release of an N-terminal octapeptide as second stage of processing of some proteins imported into the mitochondrion.</text>
        <dbReference type="EC" id="3.4.24.59"/>
    </reaction>
</comment>
<dbReference type="InterPro" id="IPR001567">
    <property type="entry name" value="Pept_M3A_M3B_dom"/>
</dbReference>
<evidence type="ECO:0000256" key="1">
    <source>
        <dbReference type="ARBA" id="ARBA00000436"/>
    </source>
</evidence>
<dbReference type="Pfam" id="PF01432">
    <property type="entry name" value="Peptidase_M3"/>
    <property type="match status" value="1"/>
</dbReference>
<evidence type="ECO:0000256" key="8">
    <source>
        <dbReference type="ARBA" id="ARBA00022833"/>
    </source>
</evidence>
<dbReference type="Gene3D" id="3.40.390.10">
    <property type="entry name" value="Collagenase (Catalytic Domain)"/>
    <property type="match status" value="1"/>
</dbReference>
<proteinExistence type="inferred from homology"/>
<dbReference type="Gene3D" id="1.10.1370.10">
    <property type="entry name" value="Neurolysin, domain 3"/>
    <property type="match status" value="1"/>
</dbReference>
<accession>A0ABR2W5L1</accession>
<evidence type="ECO:0000256" key="3">
    <source>
        <dbReference type="ARBA" id="ARBA00006040"/>
    </source>
</evidence>
<dbReference type="EMBL" id="JASJQH010007000">
    <property type="protein sequence ID" value="KAK9720813.1"/>
    <property type="molecule type" value="Genomic_DNA"/>
</dbReference>
<evidence type="ECO:0000256" key="7">
    <source>
        <dbReference type="ARBA" id="ARBA00022801"/>
    </source>
</evidence>
<evidence type="ECO:0000256" key="4">
    <source>
        <dbReference type="ARBA" id="ARBA00012441"/>
    </source>
</evidence>
<protein>
    <recommendedName>
        <fullName evidence="4">mitochondrial intermediate peptidase</fullName>
        <ecNumber evidence="4">3.4.24.59</ecNumber>
    </recommendedName>
</protein>
<keyword evidence="15" id="KW-1185">Reference proteome</keyword>
<evidence type="ECO:0000256" key="11">
    <source>
        <dbReference type="ARBA" id="ARBA00023128"/>
    </source>
</evidence>
<reference evidence="14 15" key="1">
    <citation type="submission" date="2023-04" db="EMBL/GenBank/DDBJ databases">
        <title>Genome of Basidiobolus ranarum AG-B5.</title>
        <authorList>
            <person name="Stajich J.E."/>
            <person name="Carter-House D."/>
            <person name="Gryganskyi A."/>
        </authorList>
    </citation>
    <scope>NUCLEOTIDE SEQUENCE [LARGE SCALE GENOMIC DNA]</scope>
    <source>
        <strain evidence="14 15">AG-B5</strain>
    </source>
</reference>
<evidence type="ECO:0000256" key="5">
    <source>
        <dbReference type="ARBA" id="ARBA00022670"/>
    </source>
</evidence>
<comment type="similarity">
    <text evidence="3 12">Belongs to the peptidase M3 family.</text>
</comment>
<name>A0ABR2W5L1_9FUNG</name>
<dbReference type="InterPro" id="IPR024077">
    <property type="entry name" value="Neurolysin/TOP_dom2"/>
</dbReference>
<comment type="cofactor">
    <cofactor evidence="12">
        <name>Zn(2+)</name>
        <dbReference type="ChEBI" id="CHEBI:29105"/>
    </cofactor>
    <text evidence="12">Binds 1 zinc ion.</text>
</comment>
<evidence type="ECO:0000256" key="6">
    <source>
        <dbReference type="ARBA" id="ARBA00022723"/>
    </source>
</evidence>
<dbReference type="CDD" id="cd06457">
    <property type="entry name" value="M3A_MIP"/>
    <property type="match status" value="1"/>
</dbReference>
<keyword evidence="5 12" id="KW-0645">Protease</keyword>
<dbReference type="EC" id="3.4.24.59" evidence="4"/>
<dbReference type="PANTHER" id="PTHR11804:SF79">
    <property type="entry name" value="MITOCHONDRIAL INTERMEDIATE PEPTIDASE"/>
    <property type="match status" value="1"/>
</dbReference>
<dbReference type="InterPro" id="IPR033851">
    <property type="entry name" value="M3A_MIP"/>
</dbReference>
<dbReference type="SUPFAM" id="SSF55486">
    <property type="entry name" value="Metalloproteases ('zincins'), catalytic domain"/>
    <property type="match status" value="1"/>
</dbReference>
<keyword evidence="10 12" id="KW-0482">Metalloprotease</keyword>
<comment type="subcellular location">
    <subcellularLocation>
        <location evidence="2">Mitochondrion matrix</location>
    </subcellularLocation>
</comment>
<evidence type="ECO:0000313" key="14">
    <source>
        <dbReference type="EMBL" id="KAK9720813.1"/>
    </source>
</evidence>
<dbReference type="InterPro" id="IPR045090">
    <property type="entry name" value="Pept_M3A_M3B"/>
</dbReference>
<evidence type="ECO:0000256" key="2">
    <source>
        <dbReference type="ARBA" id="ARBA00004305"/>
    </source>
</evidence>
<keyword evidence="7 12" id="KW-0378">Hydrolase</keyword>
<sequence>MLKLGLSRKLPSSVTRQVSFRQVPSKWKLLTRPLSTTSHFASPHVINALDSTQQTQSDEALRQLFDDMDFWRQAQHNGPQKWLNSHSYPLKTGLFQIPSLNNPEGFRISAERALRKAQTLVDKICTAETPFELRRVVKLLDQLSDVLCSVIDLAEFVRTTHPSEEVMEKSNEAYSMMCSYMNTLNTHVGLYESLKKVLATPTITADFSQEERQVAEIFLRDFEKSGIHLSRKQRDQFVTLSDKIISLGRQFTQNTEPRINHIEVTPPSRLSGMNPSYIRAFTRGNVAVIPTSPWEAHAVLRTVHDENIRKEMYIGANSATDDQINVLEELLVTRDNLAKLLSKESYGHMFLADKMVKNPENVKTFLSTIVDSQFPKYRTDLTILQKAKQRNTKSKDLPSLQAWDRDYYMELVSSAIATRPSSPISPYLSVGSAMDGLSQLFSRLYGVKFVPGTIQPGEVWHDGVRKLEVINEDGDKCGTIYCDLYSRPGKQINAAHYTVRCSRRIDDDEVVPGAMDLENVGVSVKGRPGKYQLPMVVLVCNFTQPRGKSHPSLLTLSELETLFHEMGHAMHSMLGRTEFHNVAGTRCPIDFVELPSIIMEHFATNPQVLSLFAKHHETRKPLPESLLQAHLKSRSVFSSVETQAQILMAMLDQEYHGDLSHANHGFSSNIYAALQNNVALMPYVPKTHWQVQFGHLFGYGAGYYSYLFGRALAQRMWKGSFESDPLARESGERFKNEVLSWGGGRDPWLCIGEMLENETLIKGDHKAMEEVGKWGVMSS</sequence>